<dbReference type="InterPro" id="IPR011047">
    <property type="entry name" value="Quinoprotein_ADH-like_sf"/>
</dbReference>
<feature type="domain" description="Pyrrolo-quinoline quinone repeat" evidence="2">
    <location>
        <begin position="87"/>
        <end position="247"/>
    </location>
</feature>
<reference evidence="3 4" key="1">
    <citation type="submission" date="2017-05" db="EMBL/GenBank/DDBJ databases">
        <authorList>
            <person name="Varghese N."/>
            <person name="Submissions S."/>
        </authorList>
    </citation>
    <scope>NUCLEOTIDE SEQUENCE [LARGE SCALE GENOMIC DNA]</scope>
    <source>
        <strain evidence="3 4">DSM 25457</strain>
    </source>
</reference>
<protein>
    <submittedName>
        <fullName evidence="3">PQQ-like domain-containing protein</fullName>
    </submittedName>
</protein>
<evidence type="ECO:0000313" key="3">
    <source>
        <dbReference type="EMBL" id="SMP70654.1"/>
    </source>
</evidence>
<dbReference type="RefSeq" id="WP_283434355.1">
    <property type="nucleotide sequence ID" value="NZ_FXUG01000013.1"/>
</dbReference>
<feature type="chain" id="PRO_5045817197" evidence="1">
    <location>
        <begin position="33"/>
        <end position="468"/>
    </location>
</feature>
<feature type="signal peptide" evidence="1">
    <location>
        <begin position="1"/>
        <end position="32"/>
    </location>
</feature>
<proteinExistence type="predicted"/>
<evidence type="ECO:0000313" key="4">
    <source>
        <dbReference type="Proteomes" id="UP001158067"/>
    </source>
</evidence>
<dbReference type="Proteomes" id="UP001158067">
    <property type="component" value="Unassembled WGS sequence"/>
</dbReference>
<dbReference type="Gene3D" id="2.130.10.10">
    <property type="entry name" value="YVTN repeat-like/Quinoprotein amine dehydrogenase"/>
    <property type="match status" value="2"/>
</dbReference>
<keyword evidence="4" id="KW-1185">Reference proteome</keyword>
<dbReference type="PANTHER" id="PTHR34512:SF30">
    <property type="entry name" value="OUTER MEMBRANE PROTEIN ASSEMBLY FACTOR BAMB"/>
    <property type="match status" value="1"/>
</dbReference>
<sequence length="468" mass="49727">MLPQFTGQRSSILAGVATLVLVFSSICSTVKAADSSAAELTTTGPTSDWPQFHGPAGIGTVEGNLPSEWTANDYAWTVSLSGTDIGSPVIVDGVIYLIETAPLNSDSQQLQTIRNRANKSIDLVAFDLATGNELWRRKHPLVDRGRHSRNSAASTTPVVSGNQVFFVYCDAEGVYVQAYGTDSTPHWTRELGPWTGVHGYGTSPMVVQDKLVLFNAQQAVKLDANQVPGQSRVLAMDKKTGEDIWSTPLETTRPSYGVPAVHPFIKPGDDPANPSLELIMANTGNGIFSLDADTGKMRWSIKVFDKRSCSSPLVVTGLPGGDLAIGTCGSGGGGNMLSAVRIPASAGDQPQEAFQVRRAAPYVPTSAVKGQYLFAVSDSGIATCYDLNEDGRLCWNQRLGGNFGASPIIVGDRLLMISLDGTAYITSATATRSKIQRMDLGGRVGATPAYADGRLVIRVGDQLRCLAQ</sequence>
<comment type="caution">
    <text evidence="3">The sequence shown here is derived from an EMBL/GenBank/DDBJ whole genome shotgun (WGS) entry which is preliminary data.</text>
</comment>
<evidence type="ECO:0000259" key="2">
    <source>
        <dbReference type="Pfam" id="PF13360"/>
    </source>
</evidence>
<gene>
    <name evidence="3" type="ORF">SAMN06265222_113101</name>
</gene>
<feature type="domain" description="Pyrrolo-quinoline quinone repeat" evidence="2">
    <location>
        <begin position="367"/>
        <end position="425"/>
    </location>
</feature>
<name>A0ABY1QGJ8_9BACT</name>
<dbReference type="Pfam" id="PF13360">
    <property type="entry name" value="PQQ_2"/>
    <property type="match status" value="2"/>
</dbReference>
<dbReference type="SUPFAM" id="SSF50998">
    <property type="entry name" value="Quinoprotein alcohol dehydrogenase-like"/>
    <property type="match status" value="1"/>
</dbReference>
<dbReference type="PANTHER" id="PTHR34512">
    <property type="entry name" value="CELL SURFACE PROTEIN"/>
    <property type="match status" value="1"/>
</dbReference>
<dbReference type="InterPro" id="IPR002372">
    <property type="entry name" value="PQQ_rpt_dom"/>
</dbReference>
<dbReference type="EMBL" id="FXUG01000013">
    <property type="protein sequence ID" value="SMP70654.1"/>
    <property type="molecule type" value="Genomic_DNA"/>
</dbReference>
<keyword evidence="1" id="KW-0732">Signal</keyword>
<accession>A0ABY1QGJ8</accession>
<dbReference type="InterPro" id="IPR015943">
    <property type="entry name" value="WD40/YVTN_repeat-like_dom_sf"/>
</dbReference>
<organism evidence="3 4">
    <name type="scientific">Neorhodopirellula lusitana</name>
    <dbReference type="NCBI Taxonomy" id="445327"/>
    <lineage>
        <taxon>Bacteria</taxon>
        <taxon>Pseudomonadati</taxon>
        <taxon>Planctomycetota</taxon>
        <taxon>Planctomycetia</taxon>
        <taxon>Pirellulales</taxon>
        <taxon>Pirellulaceae</taxon>
        <taxon>Neorhodopirellula</taxon>
    </lineage>
</organism>
<evidence type="ECO:0000256" key="1">
    <source>
        <dbReference type="SAM" id="SignalP"/>
    </source>
</evidence>